<proteinExistence type="predicted"/>
<feature type="transmembrane region" description="Helical" evidence="5">
    <location>
        <begin position="46"/>
        <end position="65"/>
    </location>
</feature>
<sequence length="123" mass="13564">MQIIRTILWVIITAILVAFIAINWTAVPVNFWPLADGKYVHFQWPVGVVALVFFLLGAAPMWLIHRAGRWRLKRRINSLENTVAATSTPATSTPVVTSNAPATTSEQVVVTPFDRSGTLPPDV</sequence>
<comment type="caution">
    <text evidence="7">The sequence shown here is derived from an EMBL/GenBank/DDBJ whole genome shotgun (WGS) entry which is preliminary data.</text>
</comment>
<feature type="domain" description="Lipopolysaccharide assembly protein A" evidence="6">
    <location>
        <begin position="24"/>
        <end position="85"/>
    </location>
</feature>
<name>A0A7W6FZ50_9SPHN</name>
<evidence type="ECO:0000256" key="1">
    <source>
        <dbReference type="ARBA" id="ARBA00022475"/>
    </source>
</evidence>
<keyword evidence="4 5" id="KW-0472">Membrane</keyword>
<gene>
    <name evidence="7" type="ORF">GGR39_002629</name>
</gene>
<dbReference type="GO" id="GO:0005886">
    <property type="term" value="C:plasma membrane"/>
    <property type="evidence" value="ECO:0007669"/>
    <property type="project" value="InterPro"/>
</dbReference>
<keyword evidence="8" id="KW-1185">Reference proteome</keyword>
<dbReference type="RefSeq" id="WP_183617513.1">
    <property type="nucleotide sequence ID" value="NZ_JACIDY010000006.1"/>
</dbReference>
<feature type="transmembrane region" description="Helical" evidence="5">
    <location>
        <begin position="7"/>
        <end position="26"/>
    </location>
</feature>
<evidence type="ECO:0000256" key="5">
    <source>
        <dbReference type="SAM" id="Phobius"/>
    </source>
</evidence>
<accession>A0A7W6FZ50</accession>
<organism evidence="7 8">
    <name type="scientific">Novosphingobium fluoreni</name>
    <dbReference type="NCBI Taxonomy" id="1391222"/>
    <lineage>
        <taxon>Bacteria</taxon>
        <taxon>Pseudomonadati</taxon>
        <taxon>Pseudomonadota</taxon>
        <taxon>Alphaproteobacteria</taxon>
        <taxon>Sphingomonadales</taxon>
        <taxon>Sphingomonadaceae</taxon>
        <taxon>Novosphingobium</taxon>
    </lineage>
</organism>
<reference evidence="7 8" key="1">
    <citation type="submission" date="2020-08" db="EMBL/GenBank/DDBJ databases">
        <title>Genomic Encyclopedia of Type Strains, Phase IV (KMG-IV): sequencing the most valuable type-strain genomes for metagenomic binning, comparative biology and taxonomic classification.</title>
        <authorList>
            <person name="Goeker M."/>
        </authorList>
    </citation>
    <scope>NUCLEOTIDE SEQUENCE [LARGE SCALE GENOMIC DNA]</scope>
    <source>
        <strain evidence="7 8">DSM 27568</strain>
    </source>
</reference>
<keyword evidence="3 5" id="KW-1133">Transmembrane helix</keyword>
<evidence type="ECO:0000313" key="7">
    <source>
        <dbReference type="EMBL" id="MBB3940966.1"/>
    </source>
</evidence>
<dbReference type="Proteomes" id="UP000561459">
    <property type="component" value="Unassembled WGS sequence"/>
</dbReference>
<dbReference type="InterPro" id="IPR010445">
    <property type="entry name" value="LapA_dom"/>
</dbReference>
<evidence type="ECO:0000256" key="4">
    <source>
        <dbReference type="ARBA" id="ARBA00023136"/>
    </source>
</evidence>
<evidence type="ECO:0000256" key="3">
    <source>
        <dbReference type="ARBA" id="ARBA00022989"/>
    </source>
</evidence>
<dbReference type="EMBL" id="JACIDY010000006">
    <property type="protein sequence ID" value="MBB3940966.1"/>
    <property type="molecule type" value="Genomic_DNA"/>
</dbReference>
<evidence type="ECO:0000259" key="6">
    <source>
        <dbReference type="Pfam" id="PF06305"/>
    </source>
</evidence>
<protein>
    <submittedName>
        <fullName evidence="7">Putative integral membrane protein</fullName>
    </submittedName>
</protein>
<dbReference type="AlphaFoldDB" id="A0A7W6FZ50"/>
<dbReference type="Pfam" id="PF06305">
    <property type="entry name" value="LapA_dom"/>
    <property type="match status" value="1"/>
</dbReference>
<evidence type="ECO:0000313" key="8">
    <source>
        <dbReference type="Proteomes" id="UP000561459"/>
    </source>
</evidence>
<keyword evidence="1" id="KW-1003">Cell membrane</keyword>
<keyword evidence="2 5" id="KW-0812">Transmembrane</keyword>
<evidence type="ECO:0000256" key="2">
    <source>
        <dbReference type="ARBA" id="ARBA00022692"/>
    </source>
</evidence>